<evidence type="ECO:0000313" key="8">
    <source>
        <dbReference type="Proteomes" id="UP001153712"/>
    </source>
</evidence>
<keyword evidence="8" id="KW-1185">Reference proteome</keyword>
<dbReference type="Pfam" id="PF10272">
    <property type="entry name" value="Tmpp129"/>
    <property type="match status" value="1"/>
</dbReference>
<dbReference type="GO" id="GO:0061630">
    <property type="term" value="F:ubiquitin protein ligase activity"/>
    <property type="evidence" value="ECO:0007669"/>
    <property type="project" value="InterPro"/>
</dbReference>
<dbReference type="Proteomes" id="UP001153712">
    <property type="component" value="Chromosome 2"/>
</dbReference>
<comment type="subcellular location">
    <subcellularLocation>
        <location evidence="1">Membrane</location>
        <topology evidence="1">Multi-pass membrane protein</topology>
    </subcellularLocation>
</comment>
<evidence type="ECO:0008006" key="9">
    <source>
        <dbReference type="Google" id="ProtNLM"/>
    </source>
</evidence>
<protein>
    <recommendedName>
        <fullName evidence="9">E3 ubiquitin-protein ligase TM129</fullName>
    </recommendedName>
</protein>
<sequence length="368" mass="42406">MSPDFIFTVVYFLLSVCFIYPPTEFLTAGVTIEHIFSSVLGNKHEDFILYHIKKSCIFLVFYSLLPVGYIFFSNLLGYANLIIDMYSSFPLLSTCFYIFAIVLPTASIYEILNWTRNNFEQHPISLNVSKFANNNEDWRFVARNINMEFRSVNKICLQTSSIITVIVTENWILKISPLTIHIAHQSDTSLVVKEAHTYQLSPNDVPSTQYLNIEVKSARQGVEPFIIRINAGDFKDLSDRVTRNITILPNVKFHKNVIEQFIDVFKETVKCNPRYENNEVLDKCIGCMQVNPNIKINKSCEDAADDPNKCMNCYCRPMWCCDCMAKWFASRQDSERENTWLNSKCTCPMCRATFCMVDVCLLSNAEVN</sequence>
<dbReference type="AlphaFoldDB" id="A0A9N9XND8"/>
<feature type="transmembrane region" description="Helical" evidence="6">
    <location>
        <begin position="6"/>
        <end position="36"/>
    </location>
</feature>
<organism evidence="7 8">
    <name type="scientific">Phyllotreta striolata</name>
    <name type="common">Striped flea beetle</name>
    <name type="synonym">Crioceris striolata</name>
    <dbReference type="NCBI Taxonomy" id="444603"/>
    <lineage>
        <taxon>Eukaryota</taxon>
        <taxon>Metazoa</taxon>
        <taxon>Ecdysozoa</taxon>
        <taxon>Arthropoda</taxon>
        <taxon>Hexapoda</taxon>
        <taxon>Insecta</taxon>
        <taxon>Pterygota</taxon>
        <taxon>Neoptera</taxon>
        <taxon>Endopterygota</taxon>
        <taxon>Coleoptera</taxon>
        <taxon>Polyphaga</taxon>
        <taxon>Cucujiformia</taxon>
        <taxon>Chrysomeloidea</taxon>
        <taxon>Chrysomelidae</taxon>
        <taxon>Galerucinae</taxon>
        <taxon>Alticini</taxon>
        <taxon>Phyllotreta</taxon>
    </lineage>
</organism>
<dbReference type="GO" id="GO:0016020">
    <property type="term" value="C:membrane"/>
    <property type="evidence" value="ECO:0007669"/>
    <property type="project" value="UniProtKB-SubCell"/>
</dbReference>
<dbReference type="GO" id="GO:0005783">
    <property type="term" value="C:endoplasmic reticulum"/>
    <property type="evidence" value="ECO:0007669"/>
    <property type="project" value="TreeGrafter"/>
</dbReference>
<comment type="similarity">
    <text evidence="2">Belongs to the TMEM129 family.</text>
</comment>
<dbReference type="OrthoDB" id="10055027at2759"/>
<evidence type="ECO:0000313" key="7">
    <source>
        <dbReference type="EMBL" id="CAG9859396.1"/>
    </source>
</evidence>
<dbReference type="EMBL" id="OU900095">
    <property type="protein sequence ID" value="CAG9859396.1"/>
    <property type="molecule type" value="Genomic_DNA"/>
</dbReference>
<gene>
    <name evidence="7" type="ORF">PHYEVI_LOCUS5770</name>
</gene>
<accession>A0A9N9XND8</accession>
<evidence type="ECO:0000256" key="4">
    <source>
        <dbReference type="ARBA" id="ARBA00022989"/>
    </source>
</evidence>
<evidence type="ECO:0000256" key="5">
    <source>
        <dbReference type="ARBA" id="ARBA00023136"/>
    </source>
</evidence>
<evidence type="ECO:0000256" key="6">
    <source>
        <dbReference type="SAM" id="Phobius"/>
    </source>
</evidence>
<name>A0A9N9XND8_PHYSR</name>
<keyword evidence="5 6" id="KW-0472">Membrane</keyword>
<dbReference type="InterPro" id="IPR018801">
    <property type="entry name" value="TM129"/>
</dbReference>
<dbReference type="PANTHER" id="PTHR31322">
    <property type="entry name" value="E3 UBIQUITIN-PROTEIN LIGASE TM129"/>
    <property type="match status" value="1"/>
</dbReference>
<evidence type="ECO:0000256" key="3">
    <source>
        <dbReference type="ARBA" id="ARBA00022692"/>
    </source>
</evidence>
<feature type="transmembrane region" description="Helical" evidence="6">
    <location>
        <begin position="91"/>
        <end position="112"/>
    </location>
</feature>
<evidence type="ECO:0000256" key="1">
    <source>
        <dbReference type="ARBA" id="ARBA00004141"/>
    </source>
</evidence>
<feature type="transmembrane region" description="Helical" evidence="6">
    <location>
        <begin position="57"/>
        <end position="79"/>
    </location>
</feature>
<keyword evidence="4 6" id="KW-1133">Transmembrane helix</keyword>
<dbReference type="GO" id="GO:0016567">
    <property type="term" value="P:protein ubiquitination"/>
    <property type="evidence" value="ECO:0007669"/>
    <property type="project" value="InterPro"/>
</dbReference>
<keyword evidence="3 6" id="KW-0812">Transmembrane</keyword>
<dbReference type="PANTHER" id="PTHR31322:SF2">
    <property type="entry name" value="E3 UBIQUITIN-PROTEIN LIGASE TM129"/>
    <property type="match status" value="1"/>
</dbReference>
<reference evidence="7" key="1">
    <citation type="submission" date="2022-01" db="EMBL/GenBank/DDBJ databases">
        <authorList>
            <person name="King R."/>
        </authorList>
    </citation>
    <scope>NUCLEOTIDE SEQUENCE</scope>
</reference>
<evidence type="ECO:0000256" key="2">
    <source>
        <dbReference type="ARBA" id="ARBA00007332"/>
    </source>
</evidence>
<proteinExistence type="inferred from homology"/>